<dbReference type="AlphaFoldDB" id="B3QS61"/>
<keyword evidence="2" id="KW-0732">Signal</keyword>
<keyword evidence="1" id="KW-0472">Membrane</keyword>
<keyword evidence="4" id="KW-1185">Reference proteome</keyword>
<dbReference type="KEGG" id="cts:Ctha_1547"/>
<feature type="chain" id="PRO_5002797691" description="Lipoprotein" evidence="2">
    <location>
        <begin position="29"/>
        <end position="143"/>
    </location>
</feature>
<dbReference type="EMBL" id="CP001100">
    <property type="protein sequence ID" value="ACF14006.1"/>
    <property type="molecule type" value="Genomic_DNA"/>
</dbReference>
<dbReference type="HOGENOM" id="CLU_1802662_0_0_10"/>
<keyword evidence="1" id="KW-0812">Transmembrane</keyword>
<gene>
    <name evidence="3" type="ordered locus">Ctha_1547</name>
</gene>
<dbReference type="PROSITE" id="PS51257">
    <property type="entry name" value="PROKAR_LIPOPROTEIN"/>
    <property type="match status" value="1"/>
</dbReference>
<keyword evidence="1" id="KW-1133">Transmembrane helix</keyword>
<evidence type="ECO:0000256" key="2">
    <source>
        <dbReference type="SAM" id="SignalP"/>
    </source>
</evidence>
<feature type="transmembrane region" description="Helical" evidence="1">
    <location>
        <begin position="120"/>
        <end position="139"/>
    </location>
</feature>
<sequence>MRKTYRTKYAVLKWIAVLAISLSLSACATSIESMIEKQIEVTITTYQNRQYTGFLVDQTDSHIRILANKEIKTYEMADVKNITYNNKLTNATLETKDYLTYQKLESISDDVKETKRMVGFLYAWTILGIIATTIVATMYRMSL</sequence>
<evidence type="ECO:0000313" key="4">
    <source>
        <dbReference type="Proteomes" id="UP000001208"/>
    </source>
</evidence>
<evidence type="ECO:0000256" key="1">
    <source>
        <dbReference type="SAM" id="Phobius"/>
    </source>
</evidence>
<dbReference type="Proteomes" id="UP000001208">
    <property type="component" value="Chromosome"/>
</dbReference>
<organism evidence="3 4">
    <name type="scientific">Chloroherpeton thalassium (strain ATCC 35110 / GB-78)</name>
    <dbReference type="NCBI Taxonomy" id="517418"/>
    <lineage>
        <taxon>Bacteria</taxon>
        <taxon>Pseudomonadati</taxon>
        <taxon>Chlorobiota</taxon>
        <taxon>Chlorobiia</taxon>
        <taxon>Chlorobiales</taxon>
        <taxon>Chloroherpetonaceae</taxon>
        <taxon>Chloroherpeton</taxon>
    </lineage>
</organism>
<reference evidence="3 4" key="1">
    <citation type="submission" date="2008-06" db="EMBL/GenBank/DDBJ databases">
        <title>Complete sequence of Chloroherpeton thalassium ATCC 35110.</title>
        <authorList>
            <consortium name="US DOE Joint Genome Institute"/>
            <person name="Lucas S."/>
            <person name="Copeland A."/>
            <person name="Lapidus A."/>
            <person name="Glavina del Rio T."/>
            <person name="Dalin E."/>
            <person name="Tice H."/>
            <person name="Bruce D."/>
            <person name="Goodwin L."/>
            <person name="Pitluck S."/>
            <person name="Schmutz J."/>
            <person name="Larimer F."/>
            <person name="Land M."/>
            <person name="Hauser L."/>
            <person name="Kyrpides N."/>
            <person name="Mikhailova N."/>
            <person name="Liu Z."/>
            <person name="Li T."/>
            <person name="Zhao F."/>
            <person name="Overmann J."/>
            <person name="Bryant D.A."/>
            <person name="Richardson P."/>
        </authorList>
    </citation>
    <scope>NUCLEOTIDE SEQUENCE [LARGE SCALE GENOMIC DNA]</scope>
    <source>
        <strain evidence="4">ATCC 35110 / GB-78</strain>
    </source>
</reference>
<accession>B3QS61</accession>
<evidence type="ECO:0008006" key="5">
    <source>
        <dbReference type="Google" id="ProtNLM"/>
    </source>
</evidence>
<protein>
    <recommendedName>
        <fullName evidence="5">Lipoprotein</fullName>
    </recommendedName>
</protein>
<name>B3QS61_CHLT3</name>
<feature type="signal peptide" evidence="2">
    <location>
        <begin position="1"/>
        <end position="28"/>
    </location>
</feature>
<proteinExistence type="predicted"/>
<evidence type="ECO:0000313" key="3">
    <source>
        <dbReference type="EMBL" id="ACF14006.1"/>
    </source>
</evidence>